<dbReference type="InterPro" id="IPR001623">
    <property type="entry name" value="DnaJ_domain"/>
</dbReference>
<dbReference type="GO" id="GO:0044571">
    <property type="term" value="P:[2Fe-2S] cluster assembly"/>
    <property type="evidence" value="ECO:0007669"/>
    <property type="project" value="InterPro"/>
</dbReference>
<dbReference type="HAMAP" id="MF_00682">
    <property type="entry name" value="HscB"/>
    <property type="match status" value="1"/>
</dbReference>
<feature type="domain" description="J" evidence="5">
    <location>
        <begin position="6"/>
        <end position="78"/>
    </location>
</feature>
<dbReference type="EMBL" id="SMLK01000001">
    <property type="protein sequence ID" value="TFZ08516.1"/>
    <property type="molecule type" value="Genomic_DNA"/>
</dbReference>
<dbReference type="GO" id="GO:1990230">
    <property type="term" value="C:iron-sulfur cluster transfer complex"/>
    <property type="evidence" value="ECO:0007669"/>
    <property type="project" value="TreeGrafter"/>
</dbReference>
<keyword evidence="2 4" id="KW-0143">Chaperone</keyword>
<dbReference type="InterPro" id="IPR004640">
    <property type="entry name" value="HscB"/>
</dbReference>
<dbReference type="PROSITE" id="PS50076">
    <property type="entry name" value="DNAJ_2"/>
    <property type="match status" value="1"/>
</dbReference>
<dbReference type="PANTHER" id="PTHR14021">
    <property type="entry name" value="IRON-SULFUR CLUSTER CO-CHAPERONE PROTEIN HSCB"/>
    <property type="match status" value="1"/>
</dbReference>
<dbReference type="Gene3D" id="1.20.1280.20">
    <property type="entry name" value="HscB, C-terminal domain"/>
    <property type="match status" value="1"/>
</dbReference>
<dbReference type="AlphaFoldDB" id="A0A4Z0CA46"/>
<dbReference type="Pfam" id="PF07743">
    <property type="entry name" value="HSCB_C"/>
    <property type="match status" value="1"/>
</dbReference>
<proteinExistence type="inferred from homology"/>
<dbReference type="InterPro" id="IPR009073">
    <property type="entry name" value="HscB_oligo_C"/>
</dbReference>
<comment type="subunit">
    <text evidence="4">Interacts with HscA and stimulates its ATPase activity.</text>
</comment>
<name>A0A4Z0CA46_9BURK</name>
<dbReference type="SUPFAM" id="SSF47144">
    <property type="entry name" value="HSC20 (HSCB), C-terminal oligomerisation domain"/>
    <property type="match status" value="1"/>
</dbReference>
<dbReference type="GO" id="GO:0006457">
    <property type="term" value="P:protein folding"/>
    <property type="evidence" value="ECO:0007669"/>
    <property type="project" value="UniProtKB-UniRule"/>
</dbReference>
<comment type="function">
    <text evidence="3 4">Co-chaperone involved in the maturation of iron-sulfur cluster-containing proteins. Seems to help targeting proteins to be folded toward HscA.</text>
</comment>
<comment type="similarity">
    <text evidence="1 4">Belongs to the HscB family.</text>
</comment>
<organism evidence="6 7">
    <name type="scientific">Ramlibacter humi</name>
    <dbReference type="NCBI Taxonomy" id="2530451"/>
    <lineage>
        <taxon>Bacteria</taxon>
        <taxon>Pseudomonadati</taxon>
        <taxon>Pseudomonadota</taxon>
        <taxon>Betaproteobacteria</taxon>
        <taxon>Burkholderiales</taxon>
        <taxon>Comamonadaceae</taxon>
        <taxon>Ramlibacter</taxon>
    </lineage>
</organism>
<accession>A0A4Z0CA46</accession>
<sequence>MNLQDNDFVLFGVPERFAQDRAALDARWKELQREAHPDRFAAQGAAAQRVAMQWSVRINEAYQRLKDPLKRATYLCELRGAPIDAERNTAMPRQFLVQQMEWRESLEEARDEDEVEAVARQLDGARKRTLADVERLLDSEGDTKAAAEQVRALMFLNRFAHDVEARFDQLGQ</sequence>
<evidence type="ECO:0000313" key="7">
    <source>
        <dbReference type="Proteomes" id="UP000297839"/>
    </source>
</evidence>
<reference evidence="6 7" key="1">
    <citation type="submission" date="2019-03" db="EMBL/GenBank/DDBJ databases">
        <title>Ramlibacter sp. 18x22-1, whole genome shotgun sequence.</title>
        <authorList>
            <person name="Zhang X."/>
            <person name="Feng G."/>
            <person name="Zhu H."/>
        </authorList>
    </citation>
    <scope>NUCLEOTIDE SEQUENCE [LARGE SCALE GENOMIC DNA]</scope>
    <source>
        <strain evidence="6 7">18x22-1</strain>
    </source>
</reference>
<dbReference type="PANTHER" id="PTHR14021:SF15">
    <property type="entry name" value="IRON-SULFUR CLUSTER CO-CHAPERONE PROTEIN HSCB"/>
    <property type="match status" value="1"/>
</dbReference>
<keyword evidence="7" id="KW-1185">Reference proteome</keyword>
<dbReference type="Gene3D" id="1.10.287.110">
    <property type="entry name" value="DnaJ domain"/>
    <property type="match status" value="1"/>
</dbReference>
<evidence type="ECO:0000259" key="5">
    <source>
        <dbReference type="PROSITE" id="PS50076"/>
    </source>
</evidence>
<dbReference type="OrthoDB" id="287587at2"/>
<dbReference type="GO" id="GO:0051259">
    <property type="term" value="P:protein complex oligomerization"/>
    <property type="evidence" value="ECO:0007669"/>
    <property type="project" value="InterPro"/>
</dbReference>
<dbReference type="SUPFAM" id="SSF46565">
    <property type="entry name" value="Chaperone J-domain"/>
    <property type="match status" value="1"/>
</dbReference>
<dbReference type="NCBIfam" id="TIGR00714">
    <property type="entry name" value="hscB"/>
    <property type="match status" value="1"/>
</dbReference>
<evidence type="ECO:0000256" key="3">
    <source>
        <dbReference type="ARBA" id="ARBA00025596"/>
    </source>
</evidence>
<dbReference type="InterPro" id="IPR036386">
    <property type="entry name" value="HscB_C_sf"/>
</dbReference>
<comment type="caution">
    <text evidence="6">The sequence shown here is derived from an EMBL/GenBank/DDBJ whole genome shotgun (WGS) entry which is preliminary data.</text>
</comment>
<dbReference type="InterPro" id="IPR036869">
    <property type="entry name" value="J_dom_sf"/>
</dbReference>
<dbReference type="RefSeq" id="WP_135248454.1">
    <property type="nucleotide sequence ID" value="NZ_SMLK01000001.1"/>
</dbReference>
<dbReference type="GO" id="GO:0001671">
    <property type="term" value="F:ATPase activator activity"/>
    <property type="evidence" value="ECO:0007669"/>
    <property type="project" value="InterPro"/>
</dbReference>
<protein>
    <recommendedName>
        <fullName evidence="4">Co-chaperone protein HscB homolog</fullName>
    </recommendedName>
</protein>
<evidence type="ECO:0000256" key="1">
    <source>
        <dbReference type="ARBA" id="ARBA00010476"/>
    </source>
</evidence>
<evidence type="ECO:0000256" key="4">
    <source>
        <dbReference type="HAMAP-Rule" id="MF_00682"/>
    </source>
</evidence>
<evidence type="ECO:0000313" key="6">
    <source>
        <dbReference type="EMBL" id="TFZ08516.1"/>
    </source>
</evidence>
<dbReference type="NCBIfam" id="NF002935">
    <property type="entry name" value="PRK03578.1"/>
    <property type="match status" value="1"/>
</dbReference>
<evidence type="ECO:0000256" key="2">
    <source>
        <dbReference type="ARBA" id="ARBA00023186"/>
    </source>
</evidence>
<gene>
    <name evidence="4 6" type="primary">hscB</name>
    <name evidence="6" type="ORF">EZ216_05000</name>
</gene>
<dbReference type="Proteomes" id="UP000297839">
    <property type="component" value="Unassembled WGS sequence"/>
</dbReference>
<dbReference type="GO" id="GO:0051087">
    <property type="term" value="F:protein-folding chaperone binding"/>
    <property type="evidence" value="ECO:0007669"/>
    <property type="project" value="InterPro"/>
</dbReference>